<keyword evidence="2" id="KW-0472">Membrane</keyword>
<dbReference type="EMBL" id="JAWJWF010000047">
    <property type="protein sequence ID" value="KAK6622098.1"/>
    <property type="molecule type" value="Genomic_DNA"/>
</dbReference>
<keyword evidence="4" id="KW-1185">Reference proteome</keyword>
<gene>
    <name evidence="3" type="ORF">RUM44_001905</name>
</gene>
<dbReference type="PANTHER" id="PTHR21879:SF2">
    <property type="entry name" value="OSIRIS 20"/>
    <property type="match status" value="1"/>
</dbReference>
<feature type="transmembrane region" description="Helical" evidence="2">
    <location>
        <begin position="249"/>
        <end position="268"/>
    </location>
</feature>
<evidence type="ECO:0000256" key="2">
    <source>
        <dbReference type="SAM" id="Phobius"/>
    </source>
</evidence>
<dbReference type="Proteomes" id="UP001359485">
    <property type="component" value="Unassembled WGS sequence"/>
</dbReference>
<evidence type="ECO:0008006" key="5">
    <source>
        <dbReference type="Google" id="ProtNLM"/>
    </source>
</evidence>
<evidence type="ECO:0000313" key="4">
    <source>
        <dbReference type="Proteomes" id="UP001359485"/>
    </source>
</evidence>
<feature type="transmembrane region" description="Helical" evidence="2">
    <location>
        <begin position="218"/>
        <end position="243"/>
    </location>
</feature>
<comment type="caution">
    <text evidence="3">The sequence shown here is derived from an EMBL/GenBank/DDBJ whole genome shotgun (WGS) entry which is preliminary data.</text>
</comment>
<feature type="compositionally biased region" description="Low complexity" evidence="1">
    <location>
        <begin position="357"/>
        <end position="366"/>
    </location>
</feature>
<feature type="region of interest" description="Disordered" evidence="1">
    <location>
        <begin position="289"/>
        <end position="366"/>
    </location>
</feature>
<evidence type="ECO:0000256" key="1">
    <source>
        <dbReference type="SAM" id="MobiDB-lite"/>
    </source>
</evidence>
<reference evidence="3 4" key="1">
    <citation type="submission" date="2023-09" db="EMBL/GenBank/DDBJ databases">
        <title>Genomes of two closely related lineages of the louse Polyplax serrata with different host specificities.</title>
        <authorList>
            <person name="Martinu J."/>
            <person name="Tarabai H."/>
            <person name="Stefka J."/>
            <person name="Hypsa V."/>
        </authorList>
    </citation>
    <scope>NUCLEOTIDE SEQUENCE [LARGE SCALE GENOMIC DNA]</scope>
    <source>
        <strain evidence="3">98ZLc_SE</strain>
    </source>
</reference>
<evidence type="ECO:0000313" key="3">
    <source>
        <dbReference type="EMBL" id="KAK6622098.1"/>
    </source>
</evidence>
<dbReference type="Pfam" id="PF07898">
    <property type="entry name" value="DUF1676"/>
    <property type="match status" value="1"/>
</dbReference>
<protein>
    <recommendedName>
        <fullName evidence="5">Osiris 20</fullName>
    </recommendedName>
</protein>
<organism evidence="3 4">
    <name type="scientific">Polyplax serrata</name>
    <name type="common">Common mouse louse</name>
    <dbReference type="NCBI Taxonomy" id="468196"/>
    <lineage>
        <taxon>Eukaryota</taxon>
        <taxon>Metazoa</taxon>
        <taxon>Ecdysozoa</taxon>
        <taxon>Arthropoda</taxon>
        <taxon>Hexapoda</taxon>
        <taxon>Insecta</taxon>
        <taxon>Pterygota</taxon>
        <taxon>Neoptera</taxon>
        <taxon>Paraneoptera</taxon>
        <taxon>Psocodea</taxon>
        <taxon>Troctomorpha</taxon>
        <taxon>Phthiraptera</taxon>
        <taxon>Anoplura</taxon>
        <taxon>Polyplacidae</taxon>
        <taxon>Polyplax</taxon>
    </lineage>
</organism>
<feature type="compositionally biased region" description="Pro residues" evidence="1">
    <location>
        <begin position="289"/>
        <end position="306"/>
    </location>
</feature>
<name>A0ABR1AN50_POLSC</name>
<sequence length="366" mass="40914">MELFHQSLQKFHARGVRNTSDDKEKSAKPGRLPVENPLRILDEEYRVLLKLPEADQISDKKRKKMALSKWCIAFLLICAASAATENSARDNEVIRGIRSGEDLVSAVTQDCLEKHDSLMTCLRQKVLSYVNHILGVRDHFEGRHMSDDKMDAIIATRLKKYINTHEFKIQLPQFLFEDATLTFNPSRGLADFKVDFPEEPLKEGRSIAEARGHLKKKLLLPFLLLLKLKIKALTPILLVLIGIKAVKAFIMSKISLLLVIGFILLQLFKKGGMMMPMAMMPAPVATDPPPVYGPPQTSPTYGPPAATPETSYGPWDSTSNSNGNGNGNGNGNPYSRWDSHSIVYNAHQPETVGKTMQQQQQQQQGI</sequence>
<proteinExistence type="predicted"/>
<keyword evidence="2" id="KW-1133">Transmembrane helix</keyword>
<accession>A0ABR1AN50</accession>
<dbReference type="PANTHER" id="PTHR21879">
    <property type="entry name" value="FI03362P-RELATED-RELATED"/>
    <property type="match status" value="1"/>
</dbReference>
<dbReference type="InterPro" id="IPR012464">
    <property type="entry name" value="DUF1676"/>
</dbReference>
<keyword evidence="2" id="KW-0812">Transmembrane</keyword>